<dbReference type="STRING" id="83401.SAMN05421742_10724"/>
<gene>
    <name evidence="9" type="ORF">SAMN05421742_10724</name>
</gene>
<keyword evidence="3" id="KW-0597">Phosphoprotein</keyword>
<dbReference type="PANTHER" id="PTHR44757">
    <property type="entry name" value="DIGUANYLATE CYCLASE DGCP"/>
    <property type="match status" value="1"/>
</dbReference>
<dbReference type="Pfam" id="PF00563">
    <property type="entry name" value="EAL"/>
    <property type="match status" value="1"/>
</dbReference>
<dbReference type="PROSITE" id="PS50112">
    <property type="entry name" value="PAS"/>
    <property type="match status" value="1"/>
</dbReference>
<dbReference type="SUPFAM" id="SSF55073">
    <property type="entry name" value="Nucleotide cyclase"/>
    <property type="match status" value="1"/>
</dbReference>
<dbReference type="InterPro" id="IPR036097">
    <property type="entry name" value="HisK_dim/P_sf"/>
</dbReference>
<name>A0A1G8CK01_9PROT</name>
<dbReference type="CDD" id="cd00082">
    <property type="entry name" value="HisKA"/>
    <property type="match status" value="1"/>
</dbReference>
<dbReference type="InterPro" id="IPR003661">
    <property type="entry name" value="HisK_dim/P_dom"/>
</dbReference>
<dbReference type="SMART" id="SM00091">
    <property type="entry name" value="PAS"/>
    <property type="match status" value="2"/>
</dbReference>
<dbReference type="EMBL" id="FNCV01000007">
    <property type="protein sequence ID" value="SDH45744.1"/>
    <property type="molecule type" value="Genomic_DNA"/>
</dbReference>
<dbReference type="Pfam" id="PF00512">
    <property type="entry name" value="HisKA"/>
    <property type="match status" value="1"/>
</dbReference>
<dbReference type="InterPro" id="IPR011006">
    <property type="entry name" value="CheY-like_superfamily"/>
</dbReference>
<dbReference type="EC" id="2.7.13.3" evidence="2"/>
<dbReference type="CDD" id="cd00156">
    <property type="entry name" value="REC"/>
    <property type="match status" value="1"/>
</dbReference>
<evidence type="ECO:0000259" key="6">
    <source>
        <dbReference type="PROSITE" id="PS50113"/>
    </source>
</evidence>
<dbReference type="PROSITE" id="PS50113">
    <property type="entry name" value="PAC"/>
    <property type="match status" value="1"/>
</dbReference>
<evidence type="ECO:0000259" key="5">
    <source>
        <dbReference type="PROSITE" id="PS50112"/>
    </source>
</evidence>
<evidence type="ECO:0000313" key="9">
    <source>
        <dbReference type="EMBL" id="SDH45744.1"/>
    </source>
</evidence>
<dbReference type="InterPro" id="IPR001789">
    <property type="entry name" value="Sig_transdc_resp-reg_receiver"/>
</dbReference>
<dbReference type="AlphaFoldDB" id="A0A1G8CK01"/>
<keyword evidence="10" id="KW-1185">Reference proteome</keyword>
<dbReference type="InterPro" id="IPR001633">
    <property type="entry name" value="EAL_dom"/>
</dbReference>
<organism evidence="9 10">
    <name type="scientific">Roseospirillum parvum</name>
    <dbReference type="NCBI Taxonomy" id="83401"/>
    <lineage>
        <taxon>Bacteria</taxon>
        <taxon>Pseudomonadati</taxon>
        <taxon>Pseudomonadota</taxon>
        <taxon>Alphaproteobacteria</taxon>
        <taxon>Rhodospirillales</taxon>
        <taxon>Rhodospirillaceae</taxon>
        <taxon>Roseospirillum</taxon>
    </lineage>
</organism>
<evidence type="ECO:0000259" key="7">
    <source>
        <dbReference type="PROSITE" id="PS50883"/>
    </source>
</evidence>
<dbReference type="CDD" id="cd01948">
    <property type="entry name" value="EAL"/>
    <property type="match status" value="1"/>
</dbReference>
<dbReference type="SMART" id="SM00267">
    <property type="entry name" value="GGDEF"/>
    <property type="match status" value="1"/>
</dbReference>
<protein>
    <recommendedName>
        <fullName evidence="2">histidine kinase</fullName>
        <ecNumber evidence="2">2.7.13.3</ecNumber>
    </recommendedName>
</protein>
<evidence type="ECO:0000259" key="8">
    <source>
        <dbReference type="PROSITE" id="PS50887"/>
    </source>
</evidence>
<dbReference type="InterPro" id="IPR013656">
    <property type="entry name" value="PAS_4"/>
</dbReference>
<dbReference type="PANTHER" id="PTHR44757:SF2">
    <property type="entry name" value="BIOFILM ARCHITECTURE MAINTENANCE PROTEIN MBAA"/>
    <property type="match status" value="1"/>
</dbReference>
<dbReference type="SMART" id="SM00052">
    <property type="entry name" value="EAL"/>
    <property type="match status" value="1"/>
</dbReference>
<evidence type="ECO:0000256" key="2">
    <source>
        <dbReference type="ARBA" id="ARBA00012438"/>
    </source>
</evidence>
<dbReference type="PROSITE" id="PS50110">
    <property type="entry name" value="RESPONSE_REGULATORY"/>
    <property type="match status" value="1"/>
</dbReference>
<dbReference type="GO" id="GO:0000155">
    <property type="term" value="F:phosphorelay sensor kinase activity"/>
    <property type="evidence" value="ECO:0007669"/>
    <property type="project" value="InterPro"/>
</dbReference>
<dbReference type="Gene3D" id="3.40.50.2300">
    <property type="match status" value="1"/>
</dbReference>
<evidence type="ECO:0000313" key="10">
    <source>
        <dbReference type="Proteomes" id="UP000217076"/>
    </source>
</evidence>
<feature type="domain" description="PAS" evidence="5">
    <location>
        <begin position="494"/>
        <end position="547"/>
    </location>
</feature>
<dbReference type="InterPro" id="IPR000160">
    <property type="entry name" value="GGDEF_dom"/>
</dbReference>
<dbReference type="SUPFAM" id="SSF47384">
    <property type="entry name" value="Homodimeric domain of signal transducing histidine kinase"/>
    <property type="match status" value="1"/>
</dbReference>
<feature type="domain" description="Response regulatory" evidence="4">
    <location>
        <begin position="15"/>
        <end position="136"/>
    </location>
</feature>
<dbReference type="Pfam" id="PF13426">
    <property type="entry name" value="PAS_9"/>
    <property type="match status" value="1"/>
</dbReference>
<dbReference type="NCBIfam" id="TIGR00254">
    <property type="entry name" value="GGDEF"/>
    <property type="match status" value="1"/>
</dbReference>
<evidence type="ECO:0000259" key="4">
    <source>
        <dbReference type="PROSITE" id="PS50110"/>
    </source>
</evidence>
<dbReference type="FunFam" id="3.20.20.450:FF:000001">
    <property type="entry name" value="Cyclic di-GMP phosphodiesterase yahA"/>
    <property type="match status" value="1"/>
</dbReference>
<dbReference type="SMART" id="SM00388">
    <property type="entry name" value="HisKA"/>
    <property type="match status" value="1"/>
</dbReference>
<feature type="domain" description="EAL" evidence="7">
    <location>
        <begin position="789"/>
        <end position="1043"/>
    </location>
</feature>
<dbReference type="InterPro" id="IPR043128">
    <property type="entry name" value="Rev_trsase/Diguanyl_cyclase"/>
</dbReference>
<accession>A0A1G8CK01</accession>
<dbReference type="Proteomes" id="UP000217076">
    <property type="component" value="Unassembled WGS sequence"/>
</dbReference>
<evidence type="ECO:0000256" key="1">
    <source>
        <dbReference type="ARBA" id="ARBA00000085"/>
    </source>
</evidence>
<dbReference type="Pfam" id="PF00072">
    <property type="entry name" value="Response_reg"/>
    <property type="match status" value="1"/>
</dbReference>
<dbReference type="SMART" id="SM00086">
    <property type="entry name" value="PAC"/>
    <property type="match status" value="2"/>
</dbReference>
<evidence type="ECO:0000256" key="3">
    <source>
        <dbReference type="PROSITE-ProRule" id="PRU00169"/>
    </source>
</evidence>
<dbReference type="SUPFAM" id="SSF52172">
    <property type="entry name" value="CheY-like"/>
    <property type="match status" value="1"/>
</dbReference>
<dbReference type="SUPFAM" id="SSF55785">
    <property type="entry name" value="PYP-like sensor domain (PAS domain)"/>
    <property type="match status" value="2"/>
</dbReference>
<dbReference type="CDD" id="cd01949">
    <property type="entry name" value="GGDEF"/>
    <property type="match status" value="1"/>
</dbReference>
<comment type="catalytic activity">
    <reaction evidence="1">
        <text>ATP + protein L-histidine = ADP + protein N-phospho-L-histidine.</text>
        <dbReference type="EC" id="2.7.13.3"/>
    </reaction>
</comment>
<dbReference type="InterPro" id="IPR035919">
    <property type="entry name" value="EAL_sf"/>
</dbReference>
<dbReference type="InterPro" id="IPR000014">
    <property type="entry name" value="PAS"/>
</dbReference>
<dbReference type="InterPro" id="IPR035965">
    <property type="entry name" value="PAS-like_dom_sf"/>
</dbReference>
<dbReference type="PROSITE" id="PS50883">
    <property type="entry name" value="EAL"/>
    <property type="match status" value="1"/>
</dbReference>
<dbReference type="Pfam" id="PF08448">
    <property type="entry name" value="PAS_4"/>
    <property type="match status" value="1"/>
</dbReference>
<feature type="domain" description="PAC" evidence="6">
    <location>
        <begin position="565"/>
        <end position="615"/>
    </location>
</feature>
<reference evidence="10" key="1">
    <citation type="submission" date="2016-10" db="EMBL/GenBank/DDBJ databases">
        <authorList>
            <person name="Varghese N."/>
            <person name="Submissions S."/>
        </authorList>
    </citation>
    <scope>NUCLEOTIDE SEQUENCE [LARGE SCALE GENOMIC DNA]</scope>
    <source>
        <strain evidence="10">930I</strain>
    </source>
</reference>
<dbReference type="NCBIfam" id="TIGR00229">
    <property type="entry name" value="sensory_box"/>
    <property type="match status" value="2"/>
</dbReference>
<dbReference type="InterPro" id="IPR029787">
    <property type="entry name" value="Nucleotide_cyclase"/>
</dbReference>
<dbReference type="Gene3D" id="3.30.70.270">
    <property type="match status" value="1"/>
</dbReference>
<dbReference type="InterPro" id="IPR001610">
    <property type="entry name" value="PAC"/>
</dbReference>
<dbReference type="CDD" id="cd00130">
    <property type="entry name" value="PAS"/>
    <property type="match status" value="1"/>
</dbReference>
<feature type="domain" description="GGDEF" evidence="8">
    <location>
        <begin position="647"/>
        <end position="780"/>
    </location>
</feature>
<dbReference type="Gene3D" id="3.30.450.20">
    <property type="entry name" value="PAS domain"/>
    <property type="match status" value="3"/>
</dbReference>
<feature type="modified residue" description="4-aspartylphosphate" evidence="3">
    <location>
        <position position="71"/>
    </location>
</feature>
<dbReference type="PROSITE" id="PS50887">
    <property type="entry name" value="GGDEF"/>
    <property type="match status" value="1"/>
</dbReference>
<proteinExistence type="predicted"/>
<dbReference type="SMART" id="SM00448">
    <property type="entry name" value="REC"/>
    <property type="match status" value="1"/>
</dbReference>
<sequence length="1045" mass="114041">MAFAEIRPVVGSVTRILLVEDDPVFARAVAVLLAEVSQGPAAVRFAVDQVADLQAARQHLSHHRPHAALLDLELKDSGGLDTLRRLKAMAPRLPVVVLTATADQGLAQEALRLGAQDYLVKDDVRAPALARALTYAIERQRSLDWMAVDARRLTALLDSLGQAVIGLEVMRDADGGWRELRLRILNRRAESFLGDSARNLTGARLDRAAPFLAQAPGLTALLKRVAERGEPGATEVAHPQGGWFRIAVNRLQAERNLALILTVAEITEARQREAELRAAVERAEAADNAKSQVLSAISHDVRTPLNSIVGFTDLIRLEAFGPLNHPQYGAYVNDIAEAAGQLQSVVDDMLERRRFEEMQRLEGGYRHLIDLAPDLIAVVRGAVVEMINPAGAALLGVWPAETLVGRRLTPYLGGECQVWAAENWQTLLAEGEGGAGRRATRLVNAAGQTVDVELAAMPFDDSTGPARPGDPPAVMIVARDVTERLRTTRALEQREARLSRILEAMVDGLVIYDDQGVVETYNPAAERLFGYPAEQVIGRDVTLLLPEGISRGGAPLKLKGRGLDSGGEVKGRRMDGSEVPLEVTVSVMRLQARTLFIAVIRDVTERHQVEERLRYLATRDPLTGLPNRSLFADHLDRALARAGALERRLAVLLIDLDQFKTINDTMGHLMGDRVLQVVGRRLEAFLRPGDFAARHSGDEFTVILDPVDDQDQANQMAARLLERLAEPMTIDGREIFTTGSLGVIVYPDGGEDGTTLMRHVDTAVNHAKLGGRNTVQAYTGVLSEGLARRLELENGLRRAIERDELHLLYQPKMDLTRGRVVGAEALLRWTSPHHGAVSPAEFVPIAEACGLIGTIGDWVIRRACADIQTLEKAGSELVPIAVNLSPRQFRRQDLPGEIAAILETYGVRSDQLELELTESMLVEDAETAVAALSALKQLGLRLSIDDFGTGYSSLSYLKRFPIDYLKIDQSFVRDIPANSDDMAITKAIIAMGTSLGLKLIAEGVESEDQVRFLVGNGVLLGQGFHYARPLDRDTFAAFVARANGG</sequence>
<dbReference type="RefSeq" id="WP_176787797.1">
    <property type="nucleotide sequence ID" value="NZ_FNCV01000007.1"/>
</dbReference>
<dbReference type="InterPro" id="IPR000700">
    <property type="entry name" value="PAS-assoc_C"/>
</dbReference>
<dbReference type="InterPro" id="IPR052155">
    <property type="entry name" value="Biofilm_reg_signaling"/>
</dbReference>
<dbReference type="Gene3D" id="1.10.287.130">
    <property type="match status" value="1"/>
</dbReference>
<dbReference type="Pfam" id="PF00990">
    <property type="entry name" value="GGDEF"/>
    <property type="match status" value="1"/>
</dbReference>
<dbReference type="SUPFAM" id="SSF141868">
    <property type="entry name" value="EAL domain-like"/>
    <property type="match status" value="1"/>
</dbReference>
<dbReference type="Gene3D" id="3.20.20.450">
    <property type="entry name" value="EAL domain"/>
    <property type="match status" value="1"/>
</dbReference>